<dbReference type="STRING" id="427683.A5481_23705"/>
<reference evidence="2 3" key="1">
    <citation type="submission" date="2016-04" db="EMBL/GenBank/DDBJ databases">
        <authorList>
            <person name="Evans L.H."/>
            <person name="Alamgir A."/>
            <person name="Owens N."/>
            <person name="Weber N.D."/>
            <person name="Virtaneva K."/>
            <person name="Barbian K."/>
            <person name="Babar A."/>
            <person name="Rosenke K."/>
        </authorList>
    </citation>
    <scope>NUCLEOTIDE SEQUENCE [LARGE SCALE GENOMIC DNA]</scope>
    <source>
        <strain evidence="2 3">PMB02</strain>
    </source>
</reference>
<dbReference type="OrthoDB" id="7998871at2"/>
<dbReference type="Gene3D" id="3.40.1620.10">
    <property type="entry name" value="YefM-like domain"/>
    <property type="match status" value="1"/>
</dbReference>
<proteinExistence type="inferred from homology"/>
<dbReference type="InterPro" id="IPR036165">
    <property type="entry name" value="YefM-like_sf"/>
</dbReference>
<evidence type="ECO:0008006" key="4">
    <source>
        <dbReference type="Google" id="ProtNLM"/>
    </source>
</evidence>
<dbReference type="RefSeq" id="WP_048433523.1">
    <property type="nucleotide sequence ID" value="NZ_LWHQ01000047.1"/>
</dbReference>
<protein>
    <recommendedName>
        <fullName evidence="4">Antitoxin</fullName>
    </recommendedName>
</protein>
<evidence type="ECO:0000313" key="3">
    <source>
        <dbReference type="Proteomes" id="UP000078316"/>
    </source>
</evidence>
<dbReference type="EMBL" id="LWHQ01000047">
    <property type="protein sequence ID" value="OAS20109.1"/>
    <property type="molecule type" value="Genomic_DNA"/>
</dbReference>
<dbReference type="Proteomes" id="UP000078316">
    <property type="component" value="Unassembled WGS sequence"/>
</dbReference>
<comment type="similarity">
    <text evidence="1">Belongs to the phD/YefM antitoxin family.</text>
</comment>
<comment type="caution">
    <text evidence="2">The sequence shown here is derived from an EMBL/GenBank/DDBJ whole genome shotgun (WGS) entry which is preliminary data.</text>
</comment>
<dbReference type="AlphaFoldDB" id="A0A179S2W3"/>
<evidence type="ECO:0000256" key="1">
    <source>
        <dbReference type="ARBA" id="ARBA00009981"/>
    </source>
</evidence>
<accession>A0A179S2W3</accession>
<gene>
    <name evidence="2" type="ORF">A5481_23705</name>
</gene>
<evidence type="ECO:0000313" key="2">
    <source>
        <dbReference type="EMBL" id="OAS20109.1"/>
    </source>
</evidence>
<name>A0A179S2W3_9HYPH</name>
<sequence>MAYYTLEDATAHFPELLARACAGEEIIITRLGEDPIQLKPVESRSVTKEEIERLRANRVKPLKPFDSTSLIRRMRDEGL</sequence>
<organism evidence="2 3">
    <name type="scientific">Methylobacterium platani</name>
    <dbReference type="NCBI Taxonomy" id="427683"/>
    <lineage>
        <taxon>Bacteria</taxon>
        <taxon>Pseudomonadati</taxon>
        <taxon>Pseudomonadota</taxon>
        <taxon>Alphaproteobacteria</taxon>
        <taxon>Hyphomicrobiales</taxon>
        <taxon>Methylobacteriaceae</taxon>
        <taxon>Methylobacterium</taxon>
    </lineage>
</organism>
<dbReference type="SUPFAM" id="SSF143120">
    <property type="entry name" value="YefM-like"/>
    <property type="match status" value="1"/>
</dbReference>